<keyword evidence="1" id="KW-0479">Metal-binding</keyword>
<reference evidence="6" key="1">
    <citation type="submission" date="2023-10" db="EMBL/GenBank/DDBJ databases">
        <authorList>
            <person name="Chen Y."/>
            <person name="Shah S."/>
            <person name="Dougan E. K."/>
            <person name="Thang M."/>
            <person name="Chan C."/>
        </authorList>
    </citation>
    <scope>NUCLEOTIDE SEQUENCE [LARGE SCALE GENOMIC DNA]</scope>
</reference>
<evidence type="ECO:0000259" key="5">
    <source>
        <dbReference type="PROSITE" id="PS50199"/>
    </source>
</evidence>
<evidence type="ECO:0000256" key="2">
    <source>
        <dbReference type="ARBA" id="ARBA00022771"/>
    </source>
</evidence>
<keyword evidence="2 4" id="KW-0863">Zinc-finger</keyword>
<dbReference type="SUPFAM" id="SSF90209">
    <property type="entry name" value="Ran binding protein zinc finger-like"/>
    <property type="match status" value="1"/>
</dbReference>
<feature type="domain" description="RanBP2-type" evidence="5">
    <location>
        <begin position="60"/>
        <end position="96"/>
    </location>
</feature>
<evidence type="ECO:0000256" key="4">
    <source>
        <dbReference type="PROSITE-ProRule" id="PRU00322"/>
    </source>
</evidence>
<evidence type="ECO:0000256" key="1">
    <source>
        <dbReference type="ARBA" id="ARBA00022723"/>
    </source>
</evidence>
<proteinExistence type="predicted"/>
<dbReference type="EMBL" id="CAUYUJ010002503">
    <property type="protein sequence ID" value="CAK0801077.1"/>
    <property type="molecule type" value="Genomic_DNA"/>
</dbReference>
<dbReference type="InterPro" id="IPR036443">
    <property type="entry name" value="Znf_RanBP2_sf"/>
</dbReference>
<dbReference type="Proteomes" id="UP001189429">
    <property type="component" value="Unassembled WGS sequence"/>
</dbReference>
<evidence type="ECO:0000313" key="7">
    <source>
        <dbReference type="Proteomes" id="UP001189429"/>
    </source>
</evidence>
<dbReference type="Gene3D" id="4.10.1060.10">
    <property type="entry name" value="Zinc finger, RanBP2-type"/>
    <property type="match status" value="1"/>
</dbReference>
<organism evidence="6 7">
    <name type="scientific">Prorocentrum cordatum</name>
    <dbReference type="NCBI Taxonomy" id="2364126"/>
    <lineage>
        <taxon>Eukaryota</taxon>
        <taxon>Sar</taxon>
        <taxon>Alveolata</taxon>
        <taxon>Dinophyceae</taxon>
        <taxon>Prorocentrales</taxon>
        <taxon>Prorocentraceae</taxon>
        <taxon>Prorocentrum</taxon>
    </lineage>
</organism>
<keyword evidence="7" id="KW-1185">Reference proteome</keyword>
<protein>
    <recommendedName>
        <fullName evidence="5">RanBP2-type domain-containing protein</fullName>
    </recommendedName>
</protein>
<keyword evidence="3" id="KW-0862">Zinc</keyword>
<comment type="caution">
    <text evidence="6">The sequence shown here is derived from an EMBL/GenBank/DDBJ whole genome shotgun (WGS) entry which is preliminary data.</text>
</comment>
<name>A0ABN9Q8J9_9DINO</name>
<sequence>MDKGFGSGGDVRTPDARIQRALGLNMSAFSFVQREDDAELAKELGHQAKLAAEDKTAEDRSRDWICMRSNAQGEACSSRNFVRNEKCYKCGGLRPSGGVTVRTQKDVNQGKGCRLDGHKYR</sequence>
<evidence type="ECO:0000256" key="3">
    <source>
        <dbReference type="ARBA" id="ARBA00022833"/>
    </source>
</evidence>
<accession>A0ABN9Q8J9</accession>
<gene>
    <name evidence="6" type="ORF">PCOR1329_LOCUS9058</name>
</gene>
<dbReference type="InterPro" id="IPR001876">
    <property type="entry name" value="Znf_RanBP2"/>
</dbReference>
<evidence type="ECO:0000313" key="6">
    <source>
        <dbReference type="EMBL" id="CAK0801077.1"/>
    </source>
</evidence>
<dbReference type="PROSITE" id="PS50199">
    <property type="entry name" value="ZF_RANBP2_2"/>
    <property type="match status" value="1"/>
</dbReference>